<gene>
    <name evidence="4" type="ORF">SU9_24382</name>
</gene>
<dbReference type="GO" id="GO:0019748">
    <property type="term" value="P:secondary metabolic process"/>
    <property type="evidence" value="ECO:0007669"/>
    <property type="project" value="TreeGrafter"/>
</dbReference>
<dbReference type="AlphaFoldDB" id="J1S0G7"/>
<organism evidence="4">
    <name type="scientific">Streptomyces auratus AGR0001</name>
    <dbReference type="NCBI Taxonomy" id="1160718"/>
    <lineage>
        <taxon>Bacteria</taxon>
        <taxon>Bacillati</taxon>
        <taxon>Actinomycetota</taxon>
        <taxon>Actinomycetes</taxon>
        <taxon>Kitasatosporales</taxon>
        <taxon>Streptomycetaceae</taxon>
        <taxon>Streptomyces</taxon>
    </lineage>
</organism>
<dbReference type="GO" id="GO:0005737">
    <property type="term" value="C:cytoplasm"/>
    <property type="evidence" value="ECO:0007669"/>
    <property type="project" value="TreeGrafter"/>
</dbReference>
<dbReference type="SUPFAM" id="SSF51556">
    <property type="entry name" value="Metallo-dependent hydrolases"/>
    <property type="match status" value="1"/>
</dbReference>
<dbReference type="eggNOG" id="COG2159">
    <property type="taxonomic scope" value="Bacteria"/>
</dbReference>
<dbReference type="RefSeq" id="WP_006606385.1">
    <property type="nucleotide sequence ID" value="NZ_CP072931.1"/>
</dbReference>
<reference evidence="4" key="1">
    <citation type="journal article" date="2012" name="J. Bacteriol.">
        <title>Genome Sequence of Streptomyces auratus Strain AGR0001, a Phoslactomycin-Producing Actinomycete.</title>
        <authorList>
            <person name="Han X."/>
            <person name="Li M."/>
            <person name="Ding Z."/>
            <person name="Zhao J."/>
            <person name="Ji K."/>
            <person name="Wen M."/>
            <person name="Lu T."/>
        </authorList>
    </citation>
    <scope>NUCLEOTIDE SEQUENCE [LARGE SCALE GENOMIC DNA]</scope>
    <source>
        <strain evidence="4">AGR0001</strain>
    </source>
</reference>
<feature type="region of interest" description="Disordered" evidence="2">
    <location>
        <begin position="1"/>
        <end position="36"/>
    </location>
</feature>
<dbReference type="InterPro" id="IPR032465">
    <property type="entry name" value="ACMSD"/>
</dbReference>
<accession>J1S0G7</accession>
<sequence>MTDPQDSPDRQFPEQGQACEQRRAPEHRPGAQQDLHDPYLIISSDCHAGLPTEEYRPYLDARFHRAFDEFLGQRDARRAEATRLGIRNDAFAERWFRDHEEGLRGGWDPAQRIKELDGDGVAAEVVFPDADAVDSGTAAPFGVGLGLSGDHDPELGMAGARAHNRWLADFVSAHPERHCGVALLPVTAETGQVVAEIHRARESGLGALMIPAMWGGNAPYHDRRYDPVWAAAAECAMPVLTHSGSSPRQEYGDHLGIFVSEVTWWPARPLWFLLWSGVFERHPGLRFGVAESGCWWLPNLLWFMDRLYLGAHGGKKLSPFAALKRPPHEYLDRQVFVCATNTKRRELAQRYEIGVDNILWGSDFPHPEGTWPDTRGWLKKTFHDIPVAETRRMLGLSAAETFGFDTAALAPLARRIGPTPAGLGQPADQPGVEASWARSREVGRHWLTDHDFPVLGAQLEQEGRTAR</sequence>
<comment type="caution">
    <text evidence="4">The sequence shown here is derived from an EMBL/GenBank/DDBJ whole genome shotgun (WGS) entry which is preliminary data.</text>
</comment>
<keyword evidence="1" id="KW-0456">Lyase</keyword>
<dbReference type="InterPro" id="IPR032466">
    <property type="entry name" value="Metal_Hydrolase"/>
</dbReference>
<name>J1S0G7_9ACTN</name>
<evidence type="ECO:0000259" key="3">
    <source>
        <dbReference type="Pfam" id="PF04909"/>
    </source>
</evidence>
<dbReference type="STRING" id="1160718.SU9_24382"/>
<dbReference type="HOGENOM" id="CLU_039329_0_0_11"/>
<dbReference type="GO" id="GO:0016787">
    <property type="term" value="F:hydrolase activity"/>
    <property type="evidence" value="ECO:0007669"/>
    <property type="project" value="UniProtKB-KW"/>
</dbReference>
<dbReference type="PATRIC" id="fig|1160718.3.peg.4929"/>
<evidence type="ECO:0000256" key="1">
    <source>
        <dbReference type="ARBA" id="ARBA00023239"/>
    </source>
</evidence>
<evidence type="ECO:0000256" key="2">
    <source>
        <dbReference type="SAM" id="MobiDB-lite"/>
    </source>
</evidence>
<dbReference type="PANTHER" id="PTHR21240:SF28">
    <property type="entry name" value="ISO-OROTATE DECARBOXYLASE (EUROFUNG)"/>
    <property type="match status" value="1"/>
</dbReference>
<dbReference type="EMBL" id="AJGV01000150">
    <property type="protein sequence ID" value="EJJ04307.1"/>
    <property type="molecule type" value="Genomic_DNA"/>
</dbReference>
<dbReference type="InterPro" id="IPR006680">
    <property type="entry name" value="Amidohydro-rel"/>
</dbReference>
<dbReference type="GO" id="GO:0016831">
    <property type="term" value="F:carboxy-lyase activity"/>
    <property type="evidence" value="ECO:0007669"/>
    <property type="project" value="InterPro"/>
</dbReference>
<dbReference type="PANTHER" id="PTHR21240">
    <property type="entry name" value="2-AMINO-3-CARBOXYLMUCONATE-6-SEMIALDEHYDE DECARBOXYLASE"/>
    <property type="match status" value="1"/>
</dbReference>
<proteinExistence type="predicted"/>
<evidence type="ECO:0000313" key="4">
    <source>
        <dbReference type="EMBL" id="EJJ04307.1"/>
    </source>
</evidence>
<dbReference type="Pfam" id="PF04909">
    <property type="entry name" value="Amidohydro_2"/>
    <property type="match status" value="1"/>
</dbReference>
<feature type="domain" description="Amidohydrolase-related" evidence="3">
    <location>
        <begin position="75"/>
        <end position="404"/>
    </location>
</feature>
<feature type="compositionally biased region" description="Basic and acidic residues" evidence="2">
    <location>
        <begin position="20"/>
        <end position="36"/>
    </location>
</feature>
<keyword evidence="4" id="KW-0378">Hydrolase</keyword>
<protein>
    <submittedName>
        <fullName evidence="4">Amidohydrolase</fullName>
    </submittedName>
</protein>
<dbReference type="Gene3D" id="3.20.20.140">
    <property type="entry name" value="Metal-dependent hydrolases"/>
    <property type="match status" value="1"/>
</dbReference>